<comment type="caution">
    <text evidence="2">The sequence shown here is derived from an EMBL/GenBank/DDBJ whole genome shotgun (WGS) entry which is preliminary data.</text>
</comment>
<gene>
    <name evidence="2" type="ORF">SC09_Contig24orf00661</name>
</gene>
<dbReference type="Proteomes" id="UP000032247">
    <property type="component" value="Unassembled WGS sequence"/>
</dbReference>
<evidence type="ECO:0000259" key="1">
    <source>
        <dbReference type="Pfam" id="PF05598"/>
    </source>
</evidence>
<evidence type="ECO:0000313" key="2">
    <source>
        <dbReference type="EMBL" id="KIU11610.1"/>
    </source>
</evidence>
<evidence type="ECO:0000313" key="3">
    <source>
        <dbReference type="Proteomes" id="UP000032247"/>
    </source>
</evidence>
<reference evidence="2 3" key="1">
    <citation type="submission" date="2014-12" db="EMBL/GenBank/DDBJ databases">
        <title>Comparative genome analysis of Bacillus coagulans HM-08, Clostridium butyricum HM-68, Bacillus subtilis HM-66 and Bacillus licheniformis BL-09.</title>
        <authorList>
            <person name="Zhang H."/>
        </authorList>
    </citation>
    <scope>NUCLEOTIDE SEQUENCE [LARGE SCALE GENOMIC DNA]</scope>
    <source>
        <strain evidence="2 3">HM-66</strain>
    </source>
</reference>
<sequence>MFHTRNSSQNTAEFVLLDQLVEEDHLLRKIDKHIDFSFIIEKVKPYYSENKGRPSLDPLILFKMMFIGYLYGIRSERQLEKEIYYNMAYRWFLGLNIKSPLV</sequence>
<dbReference type="PATRIC" id="fig|1423.173.peg.2264"/>
<dbReference type="AlphaFoldDB" id="A0A0D1KRU7"/>
<protein>
    <submittedName>
        <fullName evidence="2">ISBma2-like transposase</fullName>
    </submittedName>
</protein>
<feature type="domain" description="Transposase InsH N-terminal" evidence="1">
    <location>
        <begin position="17"/>
        <end position="99"/>
    </location>
</feature>
<dbReference type="PANTHER" id="PTHR35604">
    <property type="entry name" value="TRANSPOSASE INSH FOR INSERTION SEQUENCE ELEMENT IS5A-RELATED"/>
    <property type="match status" value="1"/>
</dbReference>
<proteinExistence type="predicted"/>
<dbReference type="InterPro" id="IPR008490">
    <property type="entry name" value="Transposase_InsH_N"/>
</dbReference>
<accession>A0A0D1KRU7</accession>
<organism evidence="2 3">
    <name type="scientific">Bacillus subtilis</name>
    <dbReference type="NCBI Taxonomy" id="1423"/>
    <lineage>
        <taxon>Bacteria</taxon>
        <taxon>Bacillati</taxon>
        <taxon>Bacillota</taxon>
        <taxon>Bacilli</taxon>
        <taxon>Bacillales</taxon>
        <taxon>Bacillaceae</taxon>
        <taxon>Bacillus</taxon>
    </lineage>
</organism>
<dbReference type="PANTHER" id="PTHR35604:SF2">
    <property type="entry name" value="TRANSPOSASE INSH FOR INSERTION SEQUENCE ELEMENT IS5A-RELATED"/>
    <property type="match status" value="1"/>
</dbReference>
<dbReference type="EMBL" id="JXBC01000003">
    <property type="protein sequence ID" value="KIU11610.1"/>
    <property type="molecule type" value="Genomic_DNA"/>
</dbReference>
<name>A0A0D1KRU7_BACIU</name>
<dbReference type="Pfam" id="PF05598">
    <property type="entry name" value="DUF772"/>
    <property type="match status" value="1"/>
</dbReference>